<dbReference type="EMBL" id="FWEV01000076">
    <property type="protein sequence ID" value="SLM29015.1"/>
    <property type="molecule type" value="Genomic_DNA"/>
</dbReference>
<accession>A0A1W1H9C6</accession>
<reference evidence="1 2" key="1">
    <citation type="submission" date="2017-03" db="EMBL/GenBank/DDBJ databases">
        <authorList>
            <person name="Afonso C.L."/>
            <person name="Miller P.J."/>
            <person name="Scott M.A."/>
            <person name="Spackman E."/>
            <person name="Goraichik I."/>
            <person name="Dimitrov K.M."/>
            <person name="Suarez D.L."/>
            <person name="Swayne D.E."/>
        </authorList>
    </citation>
    <scope>NUCLEOTIDE SEQUENCE [LARGE SCALE GENOMIC DNA]</scope>
    <source>
        <strain evidence="1">PRJEB14757</strain>
    </source>
</reference>
<evidence type="ECO:0000313" key="2">
    <source>
        <dbReference type="Proteomes" id="UP000191931"/>
    </source>
</evidence>
<sequence>MLAQPKSIRERMAKGVEEFVYNILVNVFNAEDTASIAIEDIIRTGTPDPGNKTGIIENPENWTKEQILEKGKLMDNPTGPSGDFDD</sequence>
<dbReference type="Proteomes" id="UP000191931">
    <property type="component" value="Unassembled WGS sequence"/>
</dbReference>
<name>A0A1W1H9C6_9BACT</name>
<dbReference type="AlphaFoldDB" id="A0A1W1H9C6"/>
<dbReference type="RefSeq" id="WP_342743929.1">
    <property type="nucleotide sequence ID" value="NZ_LT828551.1"/>
</dbReference>
<organism evidence="1 2">
    <name type="scientific">Desulfamplus magnetovallimortis</name>
    <dbReference type="NCBI Taxonomy" id="1246637"/>
    <lineage>
        <taxon>Bacteria</taxon>
        <taxon>Pseudomonadati</taxon>
        <taxon>Thermodesulfobacteriota</taxon>
        <taxon>Desulfobacteria</taxon>
        <taxon>Desulfobacterales</taxon>
        <taxon>Desulfobacteraceae</taxon>
        <taxon>Desulfamplus</taxon>
    </lineage>
</organism>
<evidence type="ECO:0000313" key="1">
    <source>
        <dbReference type="EMBL" id="SLM29015.1"/>
    </source>
</evidence>
<dbReference type="STRING" id="1246637.MTBBW1_1670031"/>
<proteinExistence type="predicted"/>
<keyword evidence="2" id="KW-1185">Reference proteome</keyword>
<protein>
    <submittedName>
        <fullName evidence="1">Uncharacterized protein</fullName>
    </submittedName>
</protein>
<gene>
    <name evidence="1" type="ORF">MTBBW1_1670031</name>
</gene>